<sequence length="162" mass="18191">MAQLRAHLQASFFSGKGQTVIAAVSLETREGREKKRIPNFLVLADDANHNASLNIVTNGESFVVKHTFPLASLRVVGGYNHETSRARGHGFNLHRDADNRYTIVNVESESEDEAKMEDESMNEEKGEEEQAAPESMDEGEDPDPMNIDEYNPDYDLILSFFE</sequence>
<evidence type="ECO:0000313" key="3">
    <source>
        <dbReference type="Proteomes" id="UP000005239"/>
    </source>
</evidence>
<reference evidence="3" key="1">
    <citation type="journal article" date="2008" name="Nat. Genet.">
        <title>The Pristionchus pacificus genome provides a unique perspective on nematode lifestyle and parasitism.</title>
        <authorList>
            <person name="Dieterich C."/>
            <person name="Clifton S.W."/>
            <person name="Schuster L.N."/>
            <person name="Chinwalla A."/>
            <person name="Delehaunty K."/>
            <person name="Dinkelacker I."/>
            <person name="Fulton L."/>
            <person name="Fulton R."/>
            <person name="Godfrey J."/>
            <person name="Minx P."/>
            <person name="Mitreva M."/>
            <person name="Roeseler W."/>
            <person name="Tian H."/>
            <person name="Witte H."/>
            <person name="Yang S.P."/>
            <person name="Wilson R.K."/>
            <person name="Sommer R.J."/>
        </authorList>
    </citation>
    <scope>NUCLEOTIDE SEQUENCE [LARGE SCALE GENOMIC DNA]</scope>
    <source>
        <strain evidence="3">PS312</strain>
    </source>
</reference>
<feature type="region of interest" description="Disordered" evidence="1">
    <location>
        <begin position="106"/>
        <end position="151"/>
    </location>
</feature>
<accession>A0A8R1UMN9</accession>
<name>A0A2A6CCX4_PRIPA</name>
<keyword evidence="3" id="KW-1185">Reference proteome</keyword>
<dbReference type="EnsemblMetazoa" id="PPA34125.1">
    <property type="protein sequence ID" value="PPA34125.1"/>
    <property type="gene ID" value="WBGene00272494"/>
</dbReference>
<dbReference type="AlphaFoldDB" id="A0A2A6CCX4"/>
<evidence type="ECO:0000256" key="1">
    <source>
        <dbReference type="SAM" id="MobiDB-lite"/>
    </source>
</evidence>
<feature type="compositionally biased region" description="Acidic residues" evidence="1">
    <location>
        <begin position="108"/>
        <end position="143"/>
    </location>
</feature>
<proteinExistence type="predicted"/>
<organism evidence="2 3">
    <name type="scientific">Pristionchus pacificus</name>
    <name type="common">Parasitic nematode worm</name>
    <dbReference type="NCBI Taxonomy" id="54126"/>
    <lineage>
        <taxon>Eukaryota</taxon>
        <taxon>Metazoa</taxon>
        <taxon>Ecdysozoa</taxon>
        <taxon>Nematoda</taxon>
        <taxon>Chromadorea</taxon>
        <taxon>Rhabditida</taxon>
        <taxon>Rhabditina</taxon>
        <taxon>Diplogasteromorpha</taxon>
        <taxon>Diplogasteroidea</taxon>
        <taxon>Neodiplogasteridae</taxon>
        <taxon>Pristionchus</taxon>
    </lineage>
</organism>
<dbReference type="Proteomes" id="UP000005239">
    <property type="component" value="Unassembled WGS sequence"/>
</dbReference>
<reference evidence="2" key="2">
    <citation type="submission" date="2022-06" db="UniProtKB">
        <authorList>
            <consortium name="EnsemblMetazoa"/>
        </authorList>
    </citation>
    <scope>IDENTIFICATION</scope>
    <source>
        <strain evidence="2">PS312</strain>
    </source>
</reference>
<accession>A0A2A6CCX4</accession>
<protein>
    <submittedName>
        <fullName evidence="2">Uncharacterized protein</fullName>
    </submittedName>
</protein>
<gene>
    <name evidence="2" type="primary">WBGene00272494</name>
</gene>
<evidence type="ECO:0000313" key="2">
    <source>
        <dbReference type="EnsemblMetazoa" id="PPA34125.1"/>
    </source>
</evidence>